<feature type="region of interest" description="Disordered" evidence="5">
    <location>
        <begin position="1"/>
        <end position="26"/>
    </location>
</feature>
<dbReference type="GO" id="GO:0016020">
    <property type="term" value="C:membrane"/>
    <property type="evidence" value="ECO:0007669"/>
    <property type="project" value="InterPro"/>
</dbReference>
<keyword evidence="3" id="KW-0497">Mitogen</keyword>
<dbReference type="InterPro" id="IPR029034">
    <property type="entry name" value="Cystine-knot_cytokine"/>
</dbReference>
<evidence type="ECO:0000256" key="5">
    <source>
        <dbReference type="SAM" id="MobiDB-lite"/>
    </source>
</evidence>
<keyword evidence="2 4" id="KW-0339">Growth factor</keyword>
<accession>A0AAD4KAJ0</accession>
<feature type="compositionally biased region" description="Polar residues" evidence="5">
    <location>
        <begin position="60"/>
        <end position="72"/>
    </location>
</feature>
<evidence type="ECO:0000256" key="2">
    <source>
        <dbReference type="ARBA" id="ARBA00023030"/>
    </source>
</evidence>
<dbReference type="GO" id="GO:0008284">
    <property type="term" value="P:positive regulation of cell population proliferation"/>
    <property type="evidence" value="ECO:0007669"/>
    <property type="project" value="TreeGrafter"/>
</dbReference>
<dbReference type="SMART" id="SM00141">
    <property type="entry name" value="PDGF"/>
    <property type="match status" value="1"/>
</dbReference>
<dbReference type="PROSITE" id="PS50278">
    <property type="entry name" value="PDGF_2"/>
    <property type="match status" value="1"/>
</dbReference>
<evidence type="ECO:0000256" key="4">
    <source>
        <dbReference type="RuleBase" id="RU003818"/>
    </source>
</evidence>
<dbReference type="Pfam" id="PF00341">
    <property type="entry name" value="PDGF"/>
    <property type="match status" value="1"/>
</dbReference>
<reference evidence="7" key="1">
    <citation type="journal article" date="2021" name="Mol. Ecol. Resour.">
        <title>Phylogenomic analyses of the genus Drosophila reveals genomic signals of climate adaptation.</title>
        <authorList>
            <person name="Li F."/>
            <person name="Rane R.V."/>
            <person name="Luria V."/>
            <person name="Xiong Z."/>
            <person name="Chen J."/>
            <person name="Li Z."/>
            <person name="Catullo R.A."/>
            <person name="Griffin P.C."/>
            <person name="Schiffer M."/>
            <person name="Pearce S."/>
            <person name="Lee S.F."/>
            <person name="McElroy K."/>
            <person name="Stocker A."/>
            <person name="Shirriffs J."/>
            <person name="Cockerell F."/>
            <person name="Coppin C."/>
            <person name="Sgro C.M."/>
            <person name="Karger A."/>
            <person name="Cain J.W."/>
            <person name="Weber J.A."/>
            <person name="Santpere G."/>
            <person name="Kirschner M.W."/>
            <person name="Hoffmann A.A."/>
            <person name="Oakeshott J.G."/>
            <person name="Zhang G."/>
        </authorList>
    </citation>
    <scope>NUCLEOTIDE SEQUENCE</scope>
    <source>
        <strain evidence="7">BGI-SZ-2011g</strain>
    </source>
</reference>
<feature type="domain" description="Platelet-derived growth factor (PDGF) family profile" evidence="6">
    <location>
        <begin position="140"/>
        <end position="241"/>
    </location>
</feature>
<evidence type="ECO:0000256" key="1">
    <source>
        <dbReference type="ARBA" id="ARBA00006686"/>
    </source>
</evidence>
<dbReference type="Proteomes" id="UP001200034">
    <property type="component" value="Unassembled WGS sequence"/>
</dbReference>
<dbReference type="GO" id="GO:0051781">
    <property type="term" value="P:positive regulation of cell division"/>
    <property type="evidence" value="ECO:0007669"/>
    <property type="project" value="UniProtKB-KW"/>
</dbReference>
<name>A0AAD4KAJ0_9MUSC</name>
<evidence type="ECO:0000313" key="8">
    <source>
        <dbReference type="Proteomes" id="UP001200034"/>
    </source>
</evidence>
<dbReference type="InterPro" id="IPR000072">
    <property type="entry name" value="PDGF/VEGF_dom"/>
</dbReference>
<proteinExistence type="inferred from homology"/>
<feature type="compositionally biased region" description="Polar residues" evidence="5">
    <location>
        <begin position="1"/>
        <end position="21"/>
    </location>
</feature>
<evidence type="ECO:0000313" key="7">
    <source>
        <dbReference type="EMBL" id="KAH8387376.1"/>
    </source>
</evidence>
<comment type="similarity">
    <text evidence="1 4">Belongs to the PDGF/VEGF growth factor family.</text>
</comment>
<gene>
    <name evidence="7" type="ORF">KR093_006699</name>
</gene>
<dbReference type="GO" id="GO:0005615">
    <property type="term" value="C:extracellular space"/>
    <property type="evidence" value="ECO:0007669"/>
    <property type="project" value="TreeGrafter"/>
</dbReference>
<dbReference type="GO" id="GO:0070851">
    <property type="term" value="F:growth factor receptor binding"/>
    <property type="evidence" value="ECO:0007669"/>
    <property type="project" value="TreeGrafter"/>
</dbReference>
<comment type="caution">
    <text evidence="7">The sequence shown here is derived from an EMBL/GenBank/DDBJ whole genome shotgun (WGS) entry which is preliminary data.</text>
</comment>
<evidence type="ECO:0000256" key="3">
    <source>
        <dbReference type="ARBA" id="ARBA00023246"/>
    </source>
</evidence>
<dbReference type="PANTHER" id="PTHR11633:SF1">
    <property type="entry name" value="LD28763P"/>
    <property type="match status" value="1"/>
</dbReference>
<evidence type="ECO:0000259" key="6">
    <source>
        <dbReference type="PROSITE" id="PS50278"/>
    </source>
</evidence>
<sequence length="338" mass="37245">MTRTQHTTRSCKSSSNDLQHAQQRRRRQMSTQLQALMLFVLISCSAAATAQSRYYYTSATDAQQGKVRTQRQASDDGAVTDETADSASCCQGAAAAGAEPVTLSLELSNVTTESNSRGKINAQCFTDLVTTNASPLSAEQFKRSADQPPLAMPAICSPQPTIVELTVAQEAEQTGGNVRYSPACTRVNRCSGCCGSTLIACQPTVTEALQMRVRKLGSKKKEYVIVTVEQHVACKCDCRIRAEDCNTYQEYRKDLCRCECQNTDARDKCLEQSENKYWDDANCTCACRYNQSCTTGTIFDESQCKCTDPSAPSDFTDRRRFIVQAIPVEQDNSTLYTV</sequence>
<dbReference type="EMBL" id="JAJJHW010000095">
    <property type="protein sequence ID" value="KAH8387376.1"/>
    <property type="molecule type" value="Genomic_DNA"/>
</dbReference>
<dbReference type="Gene3D" id="2.10.90.10">
    <property type="entry name" value="Cystine-knot cytokines"/>
    <property type="match status" value="1"/>
</dbReference>
<dbReference type="PANTHER" id="PTHR11633">
    <property type="entry name" value="PLATELET-DERIVED GROWTH FACTOR"/>
    <property type="match status" value="1"/>
</dbReference>
<protein>
    <recommendedName>
        <fullName evidence="6">Platelet-derived growth factor (PDGF) family profile domain-containing protein</fullName>
    </recommendedName>
</protein>
<dbReference type="SUPFAM" id="SSF57501">
    <property type="entry name" value="Cystine-knot cytokines"/>
    <property type="match status" value="1"/>
</dbReference>
<dbReference type="GO" id="GO:0008083">
    <property type="term" value="F:growth factor activity"/>
    <property type="evidence" value="ECO:0007669"/>
    <property type="project" value="UniProtKB-KW"/>
</dbReference>
<keyword evidence="8" id="KW-1185">Reference proteome</keyword>
<dbReference type="AlphaFoldDB" id="A0AAD4KAJ0"/>
<organism evidence="7 8">
    <name type="scientific">Drosophila rubida</name>
    <dbReference type="NCBI Taxonomy" id="30044"/>
    <lineage>
        <taxon>Eukaryota</taxon>
        <taxon>Metazoa</taxon>
        <taxon>Ecdysozoa</taxon>
        <taxon>Arthropoda</taxon>
        <taxon>Hexapoda</taxon>
        <taxon>Insecta</taxon>
        <taxon>Pterygota</taxon>
        <taxon>Neoptera</taxon>
        <taxon>Endopterygota</taxon>
        <taxon>Diptera</taxon>
        <taxon>Brachycera</taxon>
        <taxon>Muscomorpha</taxon>
        <taxon>Ephydroidea</taxon>
        <taxon>Drosophilidae</taxon>
        <taxon>Drosophila</taxon>
    </lineage>
</organism>
<feature type="region of interest" description="Disordered" evidence="5">
    <location>
        <begin position="60"/>
        <end position="82"/>
    </location>
</feature>